<protein>
    <submittedName>
        <fullName evidence="1">Uncharacterized protein</fullName>
    </submittedName>
</protein>
<proteinExistence type="predicted"/>
<dbReference type="AlphaFoldDB" id="A0A2M7G0U2"/>
<organism evidence="1 2">
    <name type="scientific">bacterium (Candidatus Blackallbacteria) CG17_big_fil_post_rev_8_21_14_2_50_48_46</name>
    <dbReference type="NCBI Taxonomy" id="2014261"/>
    <lineage>
        <taxon>Bacteria</taxon>
        <taxon>Candidatus Blackallbacteria</taxon>
    </lineage>
</organism>
<evidence type="ECO:0000313" key="1">
    <source>
        <dbReference type="EMBL" id="PIW15334.1"/>
    </source>
</evidence>
<dbReference type="Proteomes" id="UP000231019">
    <property type="component" value="Unassembled WGS sequence"/>
</dbReference>
<name>A0A2M7G0U2_9BACT</name>
<accession>A0A2M7G0U2</accession>
<dbReference type="EMBL" id="PFFQ01000053">
    <property type="protein sequence ID" value="PIW15334.1"/>
    <property type="molecule type" value="Genomic_DNA"/>
</dbReference>
<comment type="caution">
    <text evidence="1">The sequence shown here is derived from an EMBL/GenBank/DDBJ whole genome shotgun (WGS) entry which is preliminary data.</text>
</comment>
<sequence>MVQPIDSPFFNPLQPKEQVCRPEPVEAPICEADPSTLQPCEIHTTAPAAEDKARPKLDMSQLYAQANLDLQLEDKNGLLQTGQRDIQNRLQGEIVLNGDLHQENFAALSLCRCTQMDSGPGRGKRSAAGKAQGQFDLSSHHFMLDLRK</sequence>
<reference evidence="1 2" key="1">
    <citation type="submission" date="2017-09" db="EMBL/GenBank/DDBJ databases">
        <title>Depth-based differentiation of microbial function through sediment-hosted aquifers and enrichment of novel symbionts in the deep terrestrial subsurface.</title>
        <authorList>
            <person name="Probst A.J."/>
            <person name="Ladd B."/>
            <person name="Jarett J.K."/>
            <person name="Geller-Mcgrath D.E."/>
            <person name="Sieber C.M."/>
            <person name="Emerson J.B."/>
            <person name="Anantharaman K."/>
            <person name="Thomas B.C."/>
            <person name="Malmstrom R."/>
            <person name="Stieglmeier M."/>
            <person name="Klingl A."/>
            <person name="Woyke T."/>
            <person name="Ryan C.M."/>
            <person name="Banfield J.F."/>
        </authorList>
    </citation>
    <scope>NUCLEOTIDE SEQUENCE [LARGE SCALE GENOMIC DNA]</scope>
    <source>
        <strain evidence="1">CG17_big_fil_post_rev_8_21_14_2_50_48_46</strain>
    </source>
</reference>
<gene>
    <name evidence="1" type="ORF">COW36_18130</name>
</gene>
<evidence type="ECO:0000313" key="2">
    <source>
        <dbReference type="Proteomes" id="UP000231019"/>
    </source>
</evidence>